<dbReference type="GO" id="GO:0004585">
    <property type="term" value="F:ornithine carbamoyltransferase activity"/>
    <property type="evidence" value="ECO:0007669"/>
    <property type="project" value="TreeGrafter"/>
</dbReference>
<dbReference type="GO" id="GO:0042450">
    <property type="term" value="P:L-arginine biosynthetic process via ornithine"/>
    <property type="evidence" value="ECO:0007669"/>
    <property type="project" value="TreeGrafter"/>
</dbReference>
<proteinExistence type="predicted"/>
<dbReference type="InterPro" id="IPR006130">
    <property type="entry name" value="Asp/Orn_carbamoylTrfase"/>
</dbReference>
<organism evidence="3">
    <name type="scientific">marine metagenome</name>
    <dbReference type="NCBI Taxonomy" id="408172"/>
    <lineage>
        <taxon>unclassified sequences</taxon>
        <taxon>metagenomes</taxon>
        <taxon>ecological metagenomes</taxon>
    </lineage>
</organism>
<evidence type="ECO:0000313" key="3">
    <source>
        <dbReference type="EMBL" id="SVD61791.1"/>
    </source>
</evidence>
<sequence length="68" mass="7807">MRNFINLSDIDKRELRKIIDHAKSQKTKGSTIKTDVLLEGKTLIMIFEKPSTRTRLSFELAMKKLGGD</sequence>
<dbReference type="PANTHER" id="PTHR45753">
    <property type="entry name" value="ORNITHINE CARBAMOYLTRANSFERASE, MITOCHONDRIAL"/>
    <property type="match status" value="1"/>
</dbReference>
<dbReference type="InterPro" id="IPR036901">
    <property type="entry name" value="Asp/Orn_carbamoylTrfase_sf"/>
</dbReference>
<dbReference type="PANTHER" id="PTHR45753:SF3">
    <property type="entry name" value="ORNITHINE TRANSCARBAMYLASE, MITOCHONDRIAL"/>
    <property type="match status" value="1"/>
</dbReference>
<protein>
    <recommendedName>
        <fullName evidence="2">Aspartate/ornithine carbamoyltransferase carbamoyl-P binding domain-containing protein</fullName>
    </recommendedName>
</protein>
<dbReference type="Gene3D" id="3.40.50.1370">
    <property type="entry name" value="Aspartate/ornithine carbamoyltransferase"/>
    <property type="match status" value="1"/>
</dbReference>
<gene>
    <name evidence="3" type="ORF">METZ01_LOCUS414645</name>
</gene>
<dbReference type="GO" id="GO:0019240">
    <property type="term" value="P:citrulline biosynthetic process"/>
    <property type="evidence" value="ECO:0007669"/>
    <property type="project" value="TreeGrafter"/>
</dbReference>
<dbReference type="InterPro" id="IPR006132">
    <property type="entry name" value="Asp/Orn_carbamoyltranf_P-bd"/>
</dbReference>
<evidence type="ECO:0000256" key="1">
    <source>
        <dbReference type="ARBA" id="ARBA00022679"/>
    </source>
</evidence>
<accession>A0A382WUS9</accession>
<dbReference type="SUPFAM" id="SSF53671">
    <property type="entry name" value="Aspartate/ornithine carbamoyltransferase"/>
    <property type="match status" value="1"/>
</dbReference>
<feature type="non-terminal residue" evidence="3">
    <location>
        <position position="68"/>
    </location>
</feature>
<keyword evidence="1" id="KW-0808">Transferase</keyword>
<evidence type="ECO:0000259" key="2">
    <source>
        <dbReference type="Pfam" id="PF02729"/>
    </source>
</evidence>
<name>A0A382WUS9_9ZZZZ</name>
<dbReference type="EMBL" id="UINC01162181">
    <property type="protein sequence ID" value="SVD61791.1"/>
    <property type="molecule type" value="Genomic_DNA"/>
</dbReference>
<dbReference type="AlphaFoldDB" id="A0A382WUS9"/>
<dbReference type="PROSITE" id="PS00097">
    <property type="entry name" value="CARBAMOYLTRANSFERASE"/>
    <property type="match status" value="1"/>
</dbReference>
<feature type="domain" description="Aspartate/ornithine carbamoyltransferase carbamoyl-P binding" evidence="2">
    <location>
        <begin position="2"/>
        <end position="68"/>
    </location>
</feature>
<dbReference type="Pfam" id="PF02729">
    <property type="entry name" value="OTCace_N"/>
    <property type="match status" value="1"/>
</dbReference>
<reference evidence="3" key="1">
    <citation type="submission" date="2018-05" db="EMBL/GenBank/DDBJ databases">
        <authorList>
            <person name="Lanie J.A."/>
            <person name="Ng W.-L."/>
            <person name="Kazmierczak K.M."/>
            <person name="Andrzejewski T.M."/>
            <person name="Davidsen T.M."/>
            <person name="Wayne K.J."/>
            <person name="Tettelin H."/>
            <person name="Glass J.I."/>
            <person name="Rusch D."/>
            <person name="Podicherti R."/>
            <person name="Tsui H.-C.T."/>
            <person name="Winkler M.E."/>
        </authorList>
    </citation>
    <scope>NUCLEOTIDE SEQUENCE</scope>
</reference>
<dbReference type="GO" id="GO:0016597">
    <property type="term" value="F:amino acid binding"/>
    <property type="evidence" value="ECO:0007669"/>
    <property type="project" value="InterPro"/>
</dbReference>